<evidence type="ECO:0000313" key="2">
    <source>
        <dbReference type="EMBL" id="CDJ48797.1"/>
    </source>
</evidence>
<evidence type="ECO:0000256" key="1">
    <source>
        <dbReference type="SAM" id="MobiDB-lite"/>
    </source>
</evidence>
<feature type="region of interest" description="Disordered" evidence="1">
    <location>
        <begin position="166"/>
        <end position="190"/>
    </location>
</feature>
<name>U6LEF9_9EIME</name>
<keyword evidence="3" id="KW-1185">Reference proteome</keyword>
<evidence type="ECO:0008006" key="4">
    <source>
        <dbReference type="Google" id="ProtNLM"/>
    </source>
</evidence>
<proteinExistence type="predicted"/>
<gene>
    <name evidence="2" type="ORF">EBH_0022260</name>
</gene>
<dbReference type="VEuPathDB" id="ToxoDB:EBH_0022260"/>
<dbReference type="AlphaFoldDB" id="U6LEF9"/>
<reference evidence="2" key="2">
    <citation type="submission" date="2013-10" db="EMBL/GenBank/DDBJ databases">
        <authorList>
            <person name="Aslett M."/>
        </authorList>
    </citation>
    <scope>NUCLEOTIDE SEQUENCE [LARGE SCALE GENOMIC DNA]</scope>
    <source>
        <strain evidence="2">Houghton</strain>
    </source>
</reference>
<dbReference type="Proteomes" id="UP000030750">
    <property type="component" value="Unassembled WGS sequence"/>
</dbReference>
<evidence type="ECO:0000313" key="3">
    <source>
        <dbReference type="Proteomes" id="UP000030750"/>
    </source>
</evidence>
<sequence length="190" mass="21891">MHLDAAAGSAAGRTYRIVSQQQQQQLQQQQQQQQGRGAAGLCMRFYKAKAIRALSIPEIEREVLQARQSVLQLRLLRRGGLAGKQQLLHARRLLRQLLTIRTEREGNAGTRQQRQQQQQLQQQQRELYLQQATELQQTLRKNMTEEMQQQLQQLQQQLLQQDQEMKAWKQQQQQPLPGVAAAADAAAQHT</sequence>
<accession>U6LEF9</accession>
<protein>
    <recommendedName>
        <fullName evidence="4">Ribosomal protein L29</fullName>
    </recommendedName>
</protein>
<organism evidence="2 3">
    <name type="scientific">Eimeria brunetti</name>
    <dbReference type="NCBI Taxonomy" id="51314"/>
    <lineage>
        <taxon>Eukaryota</taxon>
        <taxon>Sar</taxon>
        <taxon>Alveolata</taxon>
        <taxon>Apicomplexa</taxon>
        <taxon>Conoidasida</taxon>
        <taxon>Coccidia</taxon>
        <taxon>Eucoccidiorida</taxon>
        <taxon>Eimeriorina</taxon>
        <taxon>Eimeriidae</taxon>
        <taxon>Eimeria</taxon>
    </lineage>
</organism>
<reference evidence="2" key="1">
    <citation type="submission" date="2013-10" db="EMBL/GenBank/DDBJ databases">
        <title>Genomic analysis of the causative agents of coccidiosis in chickens.</title>
        <authorList>
            <person name="Reid A.J."/>
            <person name="Blake D."/>
            <person name="Billington K."/>
            <person name="Browne H."/>
            <person name="Dunn M."/>
            <person name="Hung S."/>
            <person name="Kawahara F."/>
            <person name="Miranda-Saavedra D."/>
            <person name="Mourier T."/>
            <person name="Nagra H."/>
            <person name="Otto T.D."/>
            <person name="Rawlings N."/>
            <person name="Sanchez A."/>
            <person name="Sanders M."/>
            <person name="Subramaniam C."/>
            <person name="Tay Y."/>
            <person name="Dear P."/>
            <person name="Doerig C."/>
            <person name="Gruber A."/>
            <person name="Parkinson J."/>
            <person name="Shirley M."/>
            <person name="Wan K.L."/>
            <person name="Berriman M."/>
            <person name="Tomley F."/>
            <person name="Pain A."/>
        </authorList>
    </citation>
    <scope>NUCLEOTIDE SEQUENCE [LARGE SCALE GENOMIC DNA]</scope>
    <source>
        <strain evidence="2">Houghton</strain>
    </source>
</reference>
<dbReference type="EMBL" id="HG711310">
    <property type="protein sequence ID" value="CDJ48797.1"/>
    <property type="molecule type" value="Genomic_DNA"/>
</dbReference>